<feature type="transmembrane region" description="Helical" evidence="6">
    <location>
        <begin position="26"/>
        <end position="43"/>
    </location>
</feature>
<evidence type="ECO:0000313" key="8">
    <source>
        <dbReference type="Proteomes" id="UP000184432"/>
    </source>
</evidence>
<evidence type="ECO:0008006" key="9">
    <source>
        <dbReference type="Google" id="ProtNLM"/>
    </source>
</evidence>
<gene>
    <name evidence="7" type="ORF">SAMN04488508_1114</name>
</gene>
<dbReference type="Proteomes" id="UP000184432">
    <property type="component" value="Unassembled WGS sequence"/>
</dbReference>
<dbReference type="NCBIfam" id="TIGR00374">
    <property type="entry name" value="flippase-like domain"/>
    <property type="match status" value="1"/>
</dbReference>
<dbReference type="PANTHER" id="PTHR40277">
    <property type="entry name" value="BLL5419 PROTEIN"/>
    <property type="match status" value="1"/>
</dbReference>
<evidence type="ECO:0000256" key="5">
    <source>
        <dbReference type="ARBA" id="ARBA00023136"/>
    </source>
</evidence>
<evidence type="ECO:0000313" key="7">
    <source>
        <dbReference type="EMBL" id="SHJ57969.1"/>
    </source>
</evidence>
<dbReference type="AlphaFoldDB" id="A0A1M6KGA8"/>
<feature type="transmembrane region" description="Helical" evidence="6">
    <location>
        <begin position="110"/>
        <end position="129"/>
    </location>
</feature>
<name>A0A1M6KGA8_9FLAO</name>
<reference evidence="8" key="1">
    <citation type="submission" date="2016-11" db="EMBL/GenBank/DDBJ databases">
        <authorList>
            <person name="Varghese N."/>
            <person name="Submissions S."/>
        </authorList>
    </citation>
    <scope>NUCLEOTIDE SEQUENCE [LARGE SCALE GENOMIC DNA]</scope>
    <source>
        <strain evidence="8">DSM 22623</strain>
    </source>
</reference>
<feature type="transmembrane region" description="Helical" evidence="6">
    <location>
        <begin position="186"/>
        <end position="207"/>
    </location>
</feature>
<accession>A0A1M6KGA8</accession>
<feature type="transmembrane region" description="Helical" evidence="6">
    <location>
        <begin position="141"/>
        <end position="160"/>
    </location>
</feature>
<keyword evidence="2" id="KW-1003">Cell membrane</keyword>
<comment type="subcellular location">
    <subcellularLocation>
        <location evidence="1">Cell membrane</location>
        <topology evidence="1">Multi-pass membrane protein</topology>
    </subcellularLocation>
</comment>
<feature type="transmembrane region" description="Helical" evidence="6">
    <location>
        <begin position="261"/>
        <end position="284"/>
    </location>
</feature>
<feature type="transmembrane region" description="Helical" evidence="6">
    <location>
        <begin position="55"/>
        <end position="75"/>
    </location>
</feature>
<dbReference type="STRING" id="570521.SAMN04488508_1114"/>
<dbReference type="InterPro" id="IPR022791">
    <property type="entry name" value="L-PG_synthase/AglD"/>
</dbReference>
<evidence type="ECO:0000256" key="2">
    <source>
        <dbReference type="ARBA" id="ARBA00022475"/>
    </source>
</evidence>
<evidence type="ECO:0000256" key="4">
    <source>
        <dbReference type="ARBA" id="ARBA00022989"/>
    </source>
</evidence>
<feature type="transmembrane region" description="Helical" evidence="6">
    <location>
        <begin position="219"/>
        <end position="241"/>
    </location>
</feature>
<dbReference type="Pfam" id="PF03706">
    <property type="entry name" value="LPG_synthase_TM"/>
    <property type="match status" value="1"/>
</dbReference>
<keyword evidence="4 6" id="KW-1133">Transmembrane helix</keyword>
<evidence type="ECO:0000256" key="6">
    <source>
        <dbReference type="SAM" id="Phobius"/>
    </source>
</evidence>
<keyword evidence="8" id="KW-1185">Reference proteome</keyword>
<dbReference type="GO" id="GO:0005886">
    <property type="term" value="C:plasma membrane"/>
    <property type="evidence" value="ECO:0007669"/>
    <property type="project" value="UniProtKB-SubCell"/>
</dbReference>
<protein>
    <recommendedName>
        <fullName evidence="9">Lysylphosphatidylglycerol synthase TM region</fullName>
    </recommendedName>
</protein>
<proteinExistence type="predicted"/>
<dbReference type="EMBL" id="FQYP01000011">
    <property type="protein sequence ID" value="SHJ57969.1"/>
    <property type="molecule type" value="Genomic_DNA"/>
</dbReference>
<dbReference type="PANTHER" id="PTHR40277:SF1">
    <property type="entry name" value="BLL5419 PROTEIN"/>
    <property type="match status" value="1"/>
</dbReference>
<evidence type="ECO:0000256" key="1">
    <source>
        <dbReference type="ARBA" id="ARBA00004651"/>
    </source>
</evidence>
<organism evidence="7 8">
    <name type="scientific">Aquimarina spongiae</name>
    <dbReference type="NCBI Taxonomy" id="570521"/>
    <lineage>
        <taxon>Bacteria</taxon>
        <taxon>Pseudomonadati</taxon>
        <taxon>Bacteroidota</taxon>
        <taxon>Flavobacteriia</taxon>
        <taxon>Flavobacteriales</taxon>
        <taxon>Flavobacteriaceae</taxon>
        <taxon>Aquimarina</taxon>
    </lineage>
</organism>
<sequence>MGVILFFLLIYNVGWQETFKSIKKTSLWYLLGSLPIIWLGHYLKSLRWRLVSHSYGISLGFYEAFKIFSIGLFLANITPGKVGDFARLYYIKDKLPNRKIGWSSLIMDRIFDLICLVLFSLCALLYYQIQFEIVEKLSNHGSVIWLISITMVIVLLVFVFRDKIRKFTGSWWIAFNAHTLLGYKGIWAFSLTFVSMTLLYGVFNFLAWGMGIHIDQLGLFLGVFVVGILSLLPITVLGLGVREVSLVMIFSLYTLAPEDAIALSVIVFFVQLISLFPGAIWFYLSPVRLHDFRRSQ</sequence>
<evidence type="ECO:0000256" key="3">
    <source>
        <dbReference type="ARBA" id="ARBA00022692"/>
    </source>
</evidence>
<keyword evidence="3 6" id="KW-0812">Transmembrane</keyword>
<keyword evidence="5 6" id="KW-0472">Membrane</keyword>